<dbReference type="InterPro" id="IPR029058">
    <property type="entry name" value="AB_hydrolase_fold"/>
</dbReference>
<proteinExistence type="predicted"/>
<evidence type="ECO:0000313" key="1">
    <source>
        <dbReference type="EMBL" id="OXA62233.1"/>
    </source>
</evidence>
<name>A0A226EX97_FOLCA</name>
<accession>A0A226EX97</accession>
<protein>
    <submittedName>
        <fullName evidence="1">Uncharacterized protein</fullName>
    </submittedName>
</protein>
<reference evidence="1 2" key="1">
    <citation type="submission" date="2015-12" db="EMBL/GenBank/DDBJ databases">
        <title>The genome of Folsomia candida.</title>
        <authorList>
            <person name="Faddeeva A."/>
            <person name="Derks M.F."/>
            <person name="Anvar Y."/>
            <person name="Smit S."/>
            <person name="Van Straalen N."/>
            <person name="Roelofs D."/>
        </authorList>
    </citation>
    <scope>NUCLEOTIDE SEQUENCE [LARGE SCALE GENOMIC DNA]</scope>
    <source>
        <strain evidence="1 2">VU population</strain>
        <tissue evidence="1">Whole body</tissue>
    </source>
</reference>
<dbReference type="Proteomes" id="UP000198287">
    <property type="component" value="Unassembled WGS sequence"/>
</dbReference>
<sequence length="573" mass="65584">MQLHCFVNKIIISIVFIITYNELRLPIVCAYPEPEPGSNYKSLGHYNTDPYITISGISAGGAFSMMLAFIHSSFIKGAGIFAGAPFPIALVALEKFWNFGNFSAMTTWTDYLAHKGWIDDPYKNMRSNLGAFIYHGSADQIVPKFCACGYAGIYDMFSFLYQDKYIAPTYEPGTSGHLFKFNQDEFFDFGSAKKHGFYPHGYAYVPFRCRPETGIKCRLHFAFQGCSQSLADLWVFKKPPSFIQETGYLEVADANDIIMVFPLSWIDPKNVGFNFVGCFDIYSHTDPFRIKFATRWGYQPLAVKRMFAVKTIIIVPAENVSFEINWESPYNNEKMCPGSNRVTHDCILLTVLLIAFNWPNENTMNLHQSSPKNCLDTNTPNKKDAEEEPLNFCTNIRLHLLTCGKWFLSGIVTYNMCIYYFKPTSLSWENAGVSVLVQCAIWGTIFVVQLLSELIKIEEWVEGRNFEGDTAYTFWKFTNTFRLPLNDNDATSFRKIIKCTAQLRLNWEEVDDEVDDKLEEAKDEENILEGERKINSALSHSSPFYGNEEDLSRILRFVKKSLDDHMIEMIDSV</sequence>
<keyword evidence="2" id="KW-1185">Reference proteome</keyword>
<dbReference type="Gene3D" id="3.40.50.1820">
    <property type="entry name" value="alpha/beta hydrolase"/>
    <property type="match status" value="1"/>
</dbReference>
<evidence type="ECO:0000313" key="2">
    <source>
        <dbReference type="Proteomes" id="UP000198287"/>
    </source>
</evidence>
<dbReference type="SUPFAM" id="SSF53474">
    <property type="entry name" value="alpha/beta-Hydrolases"/>
    <property type="match status" value="1"/>
</dbReference>
<dbReference type="EMBL" id="LNIX01000001">
    <property type="protein sequence ID" value="OXA62233.1"/>
    <property type="molecule type" value="Genomic_DNA"/>
</dbReference>
<organism evidence="1 2">
    <name type="scientific">Folsomia candida</name>
    <name type="common">Springtail</name>
    <dbReference type="NCBI Taxonomy" id="158441"/>
    <lineage>
        <taxon>Eukaryota</taxon>
        <taxon>Metazoa</taxon>
        <taxon>Ecdysozoa</taxon>
        <taxon>Arthropoda</taxon>
        <taxon>Hexapoda</taxon>
        <taxon>Collembola</taxon>
        <taxon>Entomobryomorpha</taxon>
        <taxon>Isotomoidea</taxon>
        <taxon>Isotomidae</taxon>
        <taxon>Proisotominae</taxon>
        <taxon>Folsomia</taxon>
    </lineage>
</organism>
<comment type="caution">
    <text evidence="1">The sequence shown here is derived from an EMBL/GenBank/DDBJ whole genome shotgun (WGS) entry which is preliminary data.</text>
</comment>
<dbReference type="OrthoDB" id="10264969at2759"/>
<dbReference type="AlphaFoldDB" id="A0A226EX97"/>
<gene>
    <name evidence="1" type="ORF">Fcan01_01327</name>
</gene>